<gene>
    <name evidence="1" type="ORF">SAMN05216490_4072</name>
</gene>
<sequence length="171" mass="19489">MKLSRKNKILLGTGIVLLILIITNPSVSAFKTFRGRAGYEGLKRPVNLFLYSVYKDHSTEFIGLFGNFFRIPPPKPSDAYLAQLKVDSIKAADSVSDEMELRDSGIYNHLPYKEQVYLDLKEYLTGFNTPKKDFFVKVKDKTYAMKVYSALKDNIKGFNETPNQFLTAINN</sequence>
<accession>A0A1H2BEE3</accession>
<keyword evidence="2" id="KW-1185">Reference proteome</keyword>
<dbReference type="EMBL" id="LT629740">
    <property type="protein sequence ID" value="SDT56548.1"/>
    <property type="molecule type" value="Genomic_DNA"/>
</dbReference>
<dbReference type="Proteomes" id="UP000199679">
    <property type="component" value="Chromosome I"/>
</dbReference>
<reference evidence="1 2" key="1">
    <citation type="submission" date="2016-10" db="EMBL/GenBank/DDBJ databases">
        <authorList>
            <person name="de Groot N.N."/>
        </authorList>
    </citation>
    <scope>NUCLEOTIDE SEQUENCE [LARGE SCALE GENOMIC DNA]</scope>
    <source>
        <strain evidence="1 2">MP1X4</strain>
    </source>
</reference>
<evidence type="ECO:0000313" key="1">
    <source>
        <dbReference type="EMBL" id="SDT56548.1"/>
    </source>
</evidence>
<dbReference type="OrthoDB" id="10000500at2"/>
<dbReference type="AlphaFoldDB" id="A0A1H2BEE3"/>
<proteinExistence type="predicted"/>
<name>A0A1H2BEE3_MUCMA</name>
<protein>
    <submittedName>
        <fullName evidence="1">Uncharacterized protein</fullName>
    </submittedName>
</protein>
<organism evidence="1 2">
    <name type="scientific">Mucilaginibacter mallensis</name>
    <dbReference type="NCBI Taxonomy" id="652787"/>
    <lineage>
        <taxon>Bacteria</taxon>
        <taxon>Pseudomonadati</taxon>
        <taxon>Bacteroidota</taxon>
        <taxon>Sphingobacteriia</taxon>
        <taxon>Sphingobacteriales</taxon>
        <taxon>Sphingobacteriaceae</taxon>
        <taxon>Mucilaginibacter</taxon>
    </lineage>
</organism>
<dbReference type="RefSeq" id="WP_091377320.1">
    <property type="nucleotide sequence ID" value="NZ_LT629740.1"/>
</dbReference>
<evidence type="ECO:0000313" key="2">
    <source>
        <dbReference type="Proteomes" id="UP000199679"/>
    </source>
</evidence>